<dbReference type="Proteomes" id="UP001500782">
    <property type="component" value="Unassembled WGS sequence"/>
</dbReference>
<evidence type="ECO:0000256" key="5">
    <source>
        <dbReference type="ARBA" id="ARBA00023239"/>
    </source>
</evidence>
<proteinExistence type="inferred from homology"/>
<evidence type="ECO:0000256" key="3">
    <source>
        <dbReference type="ARBA" id="ARBA00022793"/>
    </source>
</evidence>
<evidence type="ECO:0000313" key="8">
    <source>
        <dbReference type="EMBL" id="GAA0320993.1"/>
    </source>
</evidence>
<evidence type="ECO:0000313" key="9">
    <source>
        <dbReference type="Proteomes" id="UP001500782"/>
    </source>
</evidence>
<keyword evidence="9" id="KW-1185">Reference proteome</keyword>
<dbReference type="EMBL" id="BAAADJ010000008">
    <property type="protein sequence ID" value="GAA0320993.1"/>
    <property type="molecule type" value="Genomic_DNA"/>
</dbReference>
<evidence type="ECO:0000256" key="4">
    <source>
        <dbReference type="ARBA" id="ARBA00022898"/>
    </source>
</evidence>
<dbReference type="InterPro" id="IPR015424">
    <property type="entry name" value="PyrdxlP-dep_Trfase"/>
</dbReference>
<evidence type="ECO:0000256" key="2">
    <source>
        <dbReference type="ARBA" id="ARBA00010671"/>
    </source>
</evidence>
<dbReference type="Pfam" id="PF03711">
    <property type="entry name" value="OKR_DC_1_C"/>
    <property type="match status" value="1"/>
</dbReference>
<dbReference type="InterPro" id="IPR052357">
    <property type="entry name" value="Orn_Lys_Arg_decarboxylase-I"/>
</dbReference>
<evidence type="ECO:0000259" key="6">
    <source>
        <dbReference type="Pfam" id="PF01276"/>
    </source>
</evidence>
<organism evidence="8 9">
    <name type="scientific">Bacillus carboniphilus</name>
    <dbReference type="NCBI Taxonomy" id="86663"/>
    <lineage>
        <taxon>Bacteria</taxon>
        <taxon>Bacillati</taxon>
        <taxon>Bacillota</taxon>
        <taxon>Bacilli</taxon>
        <taxon>Bacillales</taxon>
        <taxon>Bacillaceae</taxon>
        <taxon>Bacillus</taxon>
    </lineage>
</organism>
<dbReference type="InterPro" id="IPR036633">
    <property type="entry name" value="Prn/Lys/Arg_de-COase_C_sf"/>
</dbReference>
<dbReference type="InterPro" id="IPR008286">
    <property type="entry name" value="Prn/Lys/Arg_de-COase_C"/>
</dbReference>
<sequence length="477" mass="53578">MDIQERMPLYKALHKHIQLNSTSFHVPGHKNGLLFQGQSNILAADITEISGMDDLYHPTGIIMEAQQLLTSLYRSDQSLFLVGGSTVGNLSMIYGTCTEGDTVLVQRNCHKSIIHGLILAKVVPVFMEPEYDYETGIAKGVAVNTVKEAVTLHPHAKAIILTYPNYYGMVDPIQEVIQFAHSVDLPVLVDEAHGAHFIGKGPFPHSSFELGADVVVQSAHKTLPTLTMGAFLHIREGLVDAHTIREALAILQTSSPSYLIMASLDYARSYLGTFSDEDYVFWQQYRQEIVSCLHSIQAIECIDRSNDDPLKITIRMSSGENGQTLQRYLEGKGIFPEFSDPRYVLLIFPLFKVKHEQQATGYLKVLKEALQNLPYDFTKRLKEEMKNYRDFGQSKVHIPEIPLYQVKQTKKKWLSLSSAVGHVSGGMIIPYPPGIPLLMPGEVIQQHHIQYLHEISKNNIHVQGDGWDLDQYILVLA</sequence>
<accession>A0ABN0VZ60</accession>
<keyword evidence="5" id="KW-0456">Lyase</keyword>
<dbReference type="InterPro" id="IPR015421">
    <property type="entry name" value="PyrdxlP-dep_Trfase_major"/>
</dbReference>
<comment type="cofactor">
    <cofactor evidence="1">
        <name>pyridoxal 5'-phosphate</name>
        <dbReference type="ChEBI" id="CHEBI:597326"/>
    </cofactor>
</comment>
<keyword evidence="3" id="KW-0210">Decarboxylase</keyword>
<dbReference type="SUPFAM" id="SSF53383">
    <property type="entry name" value="PLP-dependent transferases"/>
    <property type="match status" value="1"/>
</dbReference>
<name>A0ABN0VZ60_9BACI</name>
<protein>
    <submittedName>
        <fullName evidence="8">Aminotransferase class I/II-fold pyridoxal phosphate-dependent enzyme</fullName>
    </submittedName>
</protein>
<dbReference type="Gene3D" id="3.40.640.10">
    <property type="entry name" value="Type I PLP-dependent aspartate aminotransferase-like (Major domain)"/>
    <property type="match status" value="1"/>
</dbReference>
<dbReference type="PANTHER" id="PTHR43277">
    <property type="entry name" value="ARGININE DECARBOXYLASE"/>
    <property type="match status" value="1"/>
</dbReference>
<keyword evidence="4" id="KW-0663">Pyridoxal phosphate</keyword>
<dbReference type="GO" id="GO:0008483">
    <property type="term" value="F:transaminase activity"/>
    <property type="evidence" value="ECO:0007669"/>
    <property type="project" value="UniProtKB-KW"/>
</dbReference>
<dbReference type="Pfam" id="PF01276">
    <property type="entry name" value="OKR_DC_1"/>
    <property type="match status" value="1"/>
</dbReference>
<dbReference type="SUPFAM" id="SSF55904">
    <property type="entry name" value="Ornithine decarboxylase C-terminal domain"/>
    <property type="match status" value="1"/>
</dbReference>
<dbReference type="InterPro" id="IPR000310">
    <property type="entry name" value="Orn/Lys/Arg_deCO2ase_major_dom"/>
</dbReference>
<evidence type="ECO:0000256" key="1">
    <source>
        <dbReference type="ARBA" id="ARBA00001933"/>
    </source>
</evidence>
<feature type="domain" description="Orn/Lys/Arg decarboxylases family 1 pyridoxal-P attachment site" evidence="6">
    <location>
        <begin position="8"/>
        <end position="278"/>
    </location>
</feature>
<dbReference type="PANTHER" id="PTHR43277:SF3">
    <property type="entry name" value="DECARBOXYLASE, PUTATIVE-RELATED"/>
    <property type="match status" value="1"/>
</dbReference>
<evidence type="ECO:0000259" key="7">
    <source>
        <dbReference type="Pfam" id="PF03711"/>
    </source>
</evidence>
<gene>
    <name evidence="8" type="ORF">GCM10008967_09430</name>
</gene>
<dbReference type="RefSeq" id="WP_343796815.1">
    <property type="nucleotide sequence ID" value="NZ_BAAADJ010000008.1"/>
</dbReference>
<comment type="similarity">
    <text evidence="2">Belongs to the Orn/Lys/Arg decarboxylase class-I family.</text>
</comment>
<feature type="domain" description="Orn/Lys/Arg decarboxylase C-terminal" evidence="7">
    <location>
        <begin position="398"/>
        <end position="459"/>
    </location>
</feature>
<reference evidence="9" key="1">
    <citation type="journal article" date="2019" name="Int. J. Syst. Evol. Microbiol.">
        <title>The Global Catalogue of Microorganisms (GCM) 10K type strain sequencing project: providing services to taxonomists for standard genome sequencing and annotation.</title>
        <authorList>
            <consortium name="The Broad Institute Genomics Platform"/>
            <consortium name="The Broad Institute Genome Sequencing Center for Infectious Disease"/>
            <person name="Wu L."/>
            <person name="Ma J."/>
        </authorList>
    </citation>
    <scope>NUCLEOTIDE SEQUENCE [LARGE SCALE GENOMIC DNA]</scope>
    <source>
        <strain evidence="9">JCM 9731</strain>
    </source>
</reference>
<keyword evidence="8" id="KW-0032">Aminotransferase</keyword>
<dbReference type="Gene3D" id="3.90.105.10">
    <property type="entry name" value="Molybdopterin biosynthesis moea protein, domain 2"/>
    <property type="match status" value="1"/>
</dbReference>
<keyword evidence="8" id="KW-0808">Transferase</keyword>
<comment type="caution">
    <text evidence="8">The sequence shown here is derived from an EMBL/GenBank/DDBJ whole genome shotgun (WGS) entry which is preliminary data.</text>
</comment>